<keyword evidence="2" id="KW-1185">Reference proteome</keyword>
<organism evidence="1 2">
    <name type="scientific">Trichothecium roseum</name>
    <dbReference type="NCBI Taxonomy" id="47278"/>
    <lineage>
        <taxon>Eukaryota</taxon>
        <taxon>Fungi</taxon>
        <taxon>Dikarya</taxon>
        <taxon>Ascomycota</taxon>
        <taxon>Pezizomycotina</taxon>
        <taxon>Sordariomycetes</taxon>
        <taxon>Hypocreomycetidae</taxon>
        <taxon>Hypocreales</taxon>
        <taxon>Hypocreales incertae sedis</taxon>
        <taxon>Trichothecium</taxon>
    </lineage>
</organism>
<evidence type="ECO:0000313" key="1">
    <source>
        <dbReference type="EMBL" id="KAI9897005.1"/>
    </source>
</evidence>
<protein>
    <submittedName>
        <fullName evidence="1">Uncharacterized protein</fullName>
    </submittedName>
</protein>
<sequence>MTAETQTKPEFESTVVSIQDRSPRDTGYGTPAGEKEAHGRDVTTSSTPGAESSSPVKDLEPAVEKAAPPPGPAFNDEAAKNYRPKTLKFWLIIMSAMISMFVVALDRTIISTAIPQITNDFGSLGDIGWYGSSYMITTAAFQLLYGRLYRFYDLRWTFLVTIVVFEMGSLICALAPSSPVFILGRSISGLGSAGIMTGSMLIIIPMVPLHKRPMFQSIFGMIFGISAVTGPLIGGAFTADKSLTWRWCFWMNLPVGAAAFVCLFFFLQSPAKPKTPPATIRQHVMRLDPLGTFFFVPCMVCLVLALQWGGSEYAWSNWRLIVLFVAFGLAAIAFGAVQVLMPQSASLPVRVITQRTMLSGVFFMIFLSGAMFLSVYYLPLWFQTTHGVDPVKSGVYTLPLVASLAVAGLLSGIFTQKIGYYVPSMLICPILMAIGEGLLSTMTVDSGSAQWIGFQFLTGFGNGFGMQTVGLAVQATLPREDIPTGMAITFWSQQLGGAIFVSVGQTILNAVLSDRLAHIEGLDPKAIINAGATDLHAMVADEDFGAVKDAYNHACTRIFLAAVALSAAQLVCAGFQQWKSIKKPKGGPPQAKGPGATANAPVKA</sequence>
<accession>A0ACC0US98</accession>
<dbReference type="Proteomes" id="UP001163324">
    <property type="component" value="Chromosome 8"/>
</dbReference>
<name>A0ACC0US98_9HYPO</name>
<evidence type="ECO:0000313" key="2">
    <source>
        <dbReference type="Proteomes" id="UP001163324"/>
    </source>
</evidence>
<reference evidence="1" key="1">
    <citation type="submission" date="2022-10" db="EMBL/GenBank/DDBJ databases">
        <title>Complete Genome of Trichothecium roseum strain YXFP-22015, a Plant Pathogen Isolated from Citrus.</title>
        <authorList>
            <person name="Wang Y."/>
            <person name="Zhu L."/>
        </authorList>
    </citation>
    <scope>NUCLEOTIDE SEQUENCE</scope>
    <source>
        <strain evidence="1">YXFP-22015</strain>
    </source>
</reference>
<dbReference type="EMBL" id="CM047947">
    <property type="protein sequence ID" value="KAI9897005.1"/>
    <property type="molecule type" value="Genomic_DNA"/>
</dbReference>
<comment type="caution">
    <text evidence="1">The sequence shown here is derived from an EMBL/GenBank/DDBJ whole genome shotgun (WGS) entry which is preliminary data.</text>
</comment>
<proteinExistence type="predicted"/>
<gene>
    <name evidence="1" type="ORF">N3K66_008027</name>
</gene>